<dbReference type="SUPFAM" id="SSF53187">
    <property type="entry name" value="Zn-dependent exopeptidases"/>
    <property type="match status" value="1"/>
</dbReference>
<organism evidence="5 6">
    <name type="scientific">Neobacillus piezotolerans</name>
    <dbReference type="NCBI Taxonomy" id="2259171"/>
    <lineage>
        <taxon>Bacteria</taxon>
        <taxon>Bacillati</taxon>
        <taxon>Bacillota</taxon>
        <taxon>Bacilli</taxon>
        <taxon>Bacillales</taxon>
        <taxon>Bacillaceae</taxon>
        <taxon>Neobacillus</taxon>
    </lineage>
</organism>
<evidence type="ECO:0000313" key="5">
    <source>
        <dbReference type="EMBL" id="RDU37584.1"/>
    </source>
</evidence>
<dbReference type="Gene3D" id="2.30.30.40">
    <property type="entry name" value="SH3 Domains"/>
    <property type="match status" value="5"/>
</dbReference>
<proteinExistence type="predicted"/>
<dbReference type="Pfam" id="PF06347">
    <property type="entry name" value="SH3_4"/>
    <property type="match status" value="1"/>
</dbReference>
<dbReference type="Gene3D" id="3.40.630.40">
    <property type="entry name" value="Zn-dependent exopeptidases"/>
    <property type="match status" value="1"/>
</dbReference>
<evidence type="ECO:0000259" key="4">
    <source>
        <dbReference type="PROSITE" id="PS51781"/>
    </source>
</evidence>
<dbReference type="Proteomes" id="UP000257144">
    <property type="component" value="Unassembled WGS sequence"/>
</dbReference>
<feature type="domain" description="SH3b" evidence="4">
    <location>
        <begin position="185"/>
        <end position="253"/>
    </location>
</feature>
<dbReference type="Pfam" id="PF01520">
    <property type="entry name" value="Amidase_3"/>
    <property type="match status" value="1"/>
</dbReference>
<dbReference type="CDD" id="cd02696">
    <property type="entry name" value="MurNAc-LAA"/>
    <property type="match status" value="1"/>
</dbReference>
<keyword evidence="3" id="KW-0732">Signal</keyword>
<feature type="domain" description="SH3b" evidence="4">
    <location>
        <begin position="326"/>
        <end position="390"/>
    </location>
</feature>
<dbReference type="SMART" id="SM00646">
    <property type="entry name" value="Ami_3"/>
    <property type="match status" value="1"/>
</dbReference>
<evidence type="ECO:0000313" key="6">
    <source>
        <dbReference type="Proteomes" id="UP000257144"/>
    </source>
</evidence>
<evidence type="ECO:0000256" key="3">
    <source>
        <dbReference type="SAM" id="SignalP"/>
    </source>
</evidence>
<accession>A0A3D8GSY7</accession>
<dbReference type="GO" id="GO:0008745">
    <property type="term" value="F:N-acetylmuramoyl-L-alanine amidase activity"/>
    <property type="evidence" value="ECO:0007669"/>
    <property type="project" value="InterPro"/>
</dbReference>
<dbReference type="PANTHER" id="PTHR30404">
    <property type="entry name" value="N-ACETYLMURAMOYL-L-ALANINE AMIDASE"/>
    <property type="match status" value="1"/>
</dbReference>
<reference evidence="5 6" key="1">
    <citation type="submission" date="2018-07" db="EMBL/GenBank/DDBJ databases">
        <title>Bacillus sp. YLB-04 draft genome sequence.</title>
        <authorList>
            <person name="Yu L."/>
            <person name="Tang X."/>
        </authorList>
    </citation>
    <scope>NUCLEOTIDE SEQUENCE [LARGE SCALE GENOMIC DNA]</scope>
    <source>
        <strain evidence="5 6">YLB-04</strain>
    </source>
</reference>
<keyword evidence="6" id="KW-1185">Reference proteome</keyword>
<dbReference type="InterPro" id="IPR050695">
    <property type="entry name" value="N-acetylmuramoyl_amidase_3"/>
</dbReference>
<feature type="chain" id="PRO_5017723568" evidence="3">
    <location>
        <begin position="23"/>
        <end position="675"/>
    </location>
</feature>
<protein>
    <submittedName>
        <fullName evidence="5">N-acetylmuramoyl-L-alanine amidase</fullName>
    </submittedName>
</protein>
<dbReference type="GO" id="GO:0009253">
    <property type="term" value="P:peptidoglycan catabolic process"/>
    <property type="evidence" value="ECO:0007669"/>
    <property type="project" value="InterPro"/>
</dbReference>
<evidence type="ECO:0000256" key="1">
    <source>
        <dbReference type="ARBA" id="ARBA00022801"/>
    </source>
</evidence>
<sequence>MKKFLASSVLATTVLFPVLAGAEELRFPTKLTTAERVEIHKGATVNYPVVTFITSGQKVTVIDQFTNSFGQLWYRVDLGTVKGWAPASQFKKMDETEPPVPPAVEPPTGVPGIGSDVYSYTNNAEVRRGAAASYTVNAYLSFNAKVPVLATFTSPSGEIWLRVQATPAVAGWIPSSFVSTAQALDMPLYVSVDSANVRNGPSMDSDVMEAYPKGTKLTALEQQADADGDVWYKVLTPSNQNLWVHESVVSQQPVYVSPTRYVATRNTSLYSGASYQYKIKQKLGYLSTVTFIQEFTNSMGQTWLNVKTPTGVAGWVPKDELVSSKSEIKYVYGMSKAPVRRGASTNYSVNVYLKENESVIVLDELNGWLNVETSAGIRGWVDKSLTSPTSLTIRKLSAPIYEIKNGEQYLVWKKSSNYKFKYSISGNQLKLYGGLTDVETPMANVPGIESVTVQNSGAGDKIAILTFQPGHTFTIRNSKTEVSIKVMETGLLGKKILLDPGHGGKDSGAVGPTGLREKDVVLSTGLLLKRELESYGAIVYMTRSTDVFLELSQRTAIANASDYDAFISLHANANTSRTPRGTETYYNTTVNFNGVKSAAMASDIQRNLVSSIGTPSRGIKEQAFYVNRINELPSILVELAFISNRTEESLMRSDTFKKNSAIGIRKGLEQYFSNL</sequence>
<name>A0A3D8GSY7_9BACI</name>
<keyword evidence="2" id="KW-0961">Cell wall biogenesis/degradation</keyword>
<dbReference type="InterPro" id="IPR010466">
    <property type="entry name" value="DUF1058"/>
</dbReference>
<comment type="caution">
    <text evidence="5">The sequence shown here is derived from an EMBL/GenBank/DDBJ whole genome shotgun (WGS) entry which is preliminary data.</text>
</comment>
<evidence type="ECO:0000256" key="2">
    <source>
        <dbReference type="ARBA" id="ARBA00023316"/>
    </source>
</evidence>
<dbReference type="RefSeq" id="WP_115451256.1">
    <property type="nucleotide sequence ID" value="NZ_QNQT01000002.1"/>
</dbReference>
<dbReference type="OrthoDB" id="9806267at2"/>
<dbReference type="Pfam" id="PF13457">
    <property type="entry name" value="GW"/>
    <property type="match status" value="2"/>
</dbReference>
<dbReference type="PROSITE" id="PS51781">
    <property type="entry name" value="SH3B"/>
    <property type="match status" value="2"/>
</dbReference>
<dbReference type="PANTHER" id="PTHR30404:SF0">
    <property type="entry name" value="N-ACETYLMURAMOYL-L-ALANINE AMIDASE AMIC"/>
    <property type="match status" value="1"/>
</dbReference>
<dbReference type="GO" id="GO:0030288">
    <property type="term" value="C:outer membrane-bounded periplasmic space"/>
    <property type="evidence" value="ECO:0007669"/>
    <property type="project" value="TreeGrafter"/>
</dbReference>
<keyword evidence="1" id="KW-0378">Hydrolase</keyword>
<dbReference type="GO" id="GO:0071555">
    <property type="term" value="P:cell wall organization"/>
    <property type="evidence" value="ECO:0007669"/>
    <property type="project" value="UniProtKB-KW"/>
</dbReference>
<dbReference type="EMBL" id="QNQT01000002">
    <property type="protein sequence ID" value="RDU37584.1"/>
    <property type="molecule type" value="Genomic_DNA"/>
</dbReference>
<dbReference type="SMART" id="SM00287">
    <property type="entry name" value="SH3b"/>
    <property type="match status" value="5"/>
</dbReference>
<feature type="signal peptide" evidence="3">
    <location>
        <begin position="1"/>
        <end position="22"/>
    </location>
</feature>
<dbReference type="InterPro" id="IPR002508">
    <property type="entry name" value="MurNAc-LAA_cat"/>
</dbReference>
<gene>
    <name evidence="5" type="ORF">DRW41_07015</name>
</gene>
<dbReference type="InterPro" id="IPR003646">
    <property type="entry name" value="SH3-like_bac-type"/>
</dbReference>
<dbReference type="Pfam" id="PF08239">
    <property type="entry name" value="SH3_3"/>
    <property type="match status" value="2"/>
</dbReference>
<dbReference type="AlphaFoldDB" id="A0A3D8GSY7"/>
<dbReference type="InterPro" id="IPR025987">
    <property type="entry name" value="GW_dom"/>
</dbReference>